<comment type="caution">
    <text evidence="6">The sequence shown here is derived from an EMBL/GenBank/DDBJ whole genome shotgun (WGS) entry which is preliminary data.</text>
</comment>
<reference evidence="6" key="1">
    <citation type="submission" date="2021-03" db="EMBL/GenBank/DDBJ databases">
        <authorList>
            <person name="Tagirdzhanova G."/>
        </authorList>
    </citation>
    <scope>NUCLEOTIDE SEQUENCE</scope>
</reference>
<dbReference type="InterPro" id="IPR050814">
    <property type="entry name" value="Myo-inositol_Transporter"/>
</dbReference>
<organism evidence="6 7">
    <name type="scientific">Heterodermia speciosa</name>
    <dbReference type="NCBI Taxonomy" id="116794"/>
    <lineage>
        <taxon>Eukaryota</taxon>
        <taxon>Fungi</taxon>
        <taxon>Dikarya</taxon>
        <taxon>Ascomycota</taxon>
        <taxon>Pezizomycotina</taxon>
        <taxon>Lecanoromycetes</taxon>
        <taxon>OSLEUM clade</taxon>
        <taxon>Lecanoromycetidae</taxon>
        <taxon>Caliciales</taxon>
        <taxon>Physciaceae</taxon>
        <taxon>Heterodermia</taxon>
    </lineage>
</organism>
<dbReference type="Gene3D" id="1.20.1250.20">
    <property type="entry name" value="MFS general substrate transporter like domains"/>
    <property type="match status" value="1"/>
</dbReference>
<dbReference type="Pfam" id="PF00083">
    <property type="entry name" value="Sugar_tr"/>
    <property type="match status" value="1"/>
</dbReference>
<dbReference type="PANTHER" id="PTHR48020:SF14">
    <property type="entry name" value="SUGAR TRANSPORTER, PUTATIVE-RELATED"/>
    <property type="match status" value="1"/>
</dbReference>
<keyword evidence="4" id="KW-1133">Transmembrane helix</keyword>
<name>A0A8H3FQ11_9LECA</name>
<evidence type="ECO:0000256" key="1">
    <source>
        <dbReference type="ARBA" id="ARBA00004370"/>
    </source>
</evidence>
<keyword evidence="5" id="KW-0472">Membrane</keyword>
<evidence type="ECO:0000256" key="5">
    <source>
        <dbReference type="ARBA" id="ARBA00023136"/>
    </source>
</evidence>
<dbReference type="GO" id="GO:0016020">
    <property type="term" value="C:membrane"/>
    <property type="evidence" value="ECO:0007669"/>
    <property type="project" value="UniProtKB-SubCell"/>
</dbReference>
<dbReference type="GO" id="GO:0022857">
    <property type="term" value="F:transmembrane transporter activity"/>
    <property type="evidence" value="ECO:0007669"/>
    <property type="project" value="InterPro"/>
</dbReference>
<proteinExistence type="predicted"/>
<sequence>MVDARSIAHGDVWRQKVAWRLQIAFPAALLLCMLLICPESPRWLIKKNEYAKAFEVFRTLRETPLQAARDLYYIYAQPVVRARSLARITAIEQQEHLCFDISNFRLNYRPIDRRTSLTKAVVDTACFPPETSSSP</sequence>
<evidence type="ECO:0000256" key="4">
    <source>
        <dbReference type="ARBA" id="ARBA00022989"/>
    </source>
</evidence>
<evidence type="ECO:0000256" key="3">
    <source>
        <dbReference type="ARBA" id="ARBA00022692"/>
    </source>
</evidence>
<dbReference type="InterPro" id="IPR036259">
    <property type="entry name" value="MFS_trans_sf"/>
</dbReference>
<dbReference type="OrthoDB" id="508119at2759"/>
<keyword evidence="2" id="KW-0813">Transport</keyword>
<evidence type="ECO:0000313" key="7">
    <source>
        <dbReference type="Proteomes" id="UP000664521"/>
    </source>
</evidence>
<keyword evidence="7" id="KW-1185">Reference proteome</keyword>
<keyword evidence="3" id="KW-0812">Transmembrane</keyword>
<comment type="subcellular location">
    <subcellularLocation>
        <location evidence="1">Membrane</location>
    </subcellularLocation>
</comment>
<dbReference type="AlphaFoldDB" id="A0A8H3FQ11"/>
<dbReference type="InterPro" id="IPR005828">
    <property type="entry name" value="MFS_sugar_transport-like"/>
</dbReference>
<evidence type="ECO:0000256" key="2">
    <source>
        <dbReference type="ARBA" id="ARBA00022448"/>
    </source>
</evidence>
<dbReference type="Proteomes" id="UP000664521">
    <property type="component" value="Unassembled WGS sequence"/>
</dbReference>
<gene>
    <name evidence="6" type="ORF">HETSPECPRED_005754</name>
</gene>
<accession>A0A8H3FQ11</accession>
<protein>
    <recommendedName>
        <fullName evidence="8">Major facilitator superfamily (MFS) profile domain-containing protein</fullName>
    </recommendedName>
</protein>
<dbReference type="EMBL" id="CAJPDS010000037">
    <property type="protein sequence ID" value="CAF9925131.1"/>
    <property type="molecule type" value="Genomic_DNA"/>
</dbReference>
<dbReference type="PANTHER" id="PTHR48020">
    <property type="entry name" value="PROTON MYO-INOSITOL COTRANSPORTER"/>
    <property type="match status" value="1"/>
</dbReference>
<evidence type="ECO:0008006" key="8">
    <source>
        <dbReference type="Google" id="ProtNLM"/>
    </source>
</evidence>
<evidence type="ECO:0000313" key="6">
    <source>
        <dbReference type="EMBL" id="CAF9925131.1"/>
    </source>
</evidence>